<accession>R0KYG2</accession>
<gene>
    <name evidence="2" type="ORF">Anapl_16355</name>
</gene>
<dbReference type="AlphaFoldDB" id="R0KYG2"/>
<feature type="region of interest" description="Disordered" evidence="1">
    <location>
        <begin position="194"/>
        <end position="214"/>
    </location>
</feature>
<evidence type="ECO:0000313" key="2">
    <source>
        <dbReference type="EMBL" id="EOA93012.1"/>
    </source>
</evidence>
<name>R0KYG2_ANAPL</name>
<dbReference type="Proteomes" id="UP000296049">
    <property type="component" value="Unassembled WGS sequence"/>
</dbReference>
<keyword evidence="3" id="KW-1185">Reference proteome</keyword>
<evidence type="ECO:0000313" key="3">
    <source>
        <dbReference type="Proteomes" id="UP000296049"/>
    </source>
</evidence>
<feature type="compositionally biased region" description="Polar residues" evidence="1">
    <location>
        <begin position="201"/>
        <end position="214"/>
    </location>
</feature>
<organism evidence="2 3">
    <name type="scientific">Anas platyrhynchos</name>
    <name type="common">Mallard</name>
    <name type="synonym">Anas boschas</name>
    <dbReference type="NCBI Taxonomy" id="8839"/>
    <lineage>
        <taxon>Eukaryota</taxon>
        <taxon>Metazoa</taxon>
        <taxon>Chordata</taxon>
        <taxon>Craniata</taxon>
        <taxon>Vertebrata</taxon>
        <taxon>Euteleostomi</taxon>
        <taxon>Archelosauria</taxon>
        <taxon>Archosauria</taxon>
        <taxon>Dinosauria</taxon>
        <taxon>Saurischia</taxon>
        <taxon>Theropoda</taxon>
        <taxon>Coelurosauria</taxon>
        <taxon>Aves</taxon>
        <taxon>Neognathae</taxon>
        <taxon>Galloanserae</taxon>
        <taxon>Anseriformes</taxon>
        <taxon>Anatidae</taxon>
        <taxon>Anatinae</taxon>
        <taxon>Anas</taxon>
    </lineage>
</organism>
<protein>
    <submittedName>
        <fullName evidence="2">Uncharacterized protein</fullName>
    </submittedName>
</protein>
<evidence type="ECO:0000256" key="1">
    <source>
        <dbReference type="SAM" id="MobiDB-lite"/>
    </source>
</evidence>
<sequence length="445" mass="48229">MQGSEALLSQLPTTSAMLIIFFQKPGSVCRVLQRAGILGNFAVCFEACNQLTNKEKVTVIQFIEPRNVLSDNNPDRHFNSSAYLYDRCTSVGENTVWNSFWIFLPAKELKELWNYFHTVQKKSIIPTTTLHIGAGSGAPGMKETSSREKEAHAQLIADQGHPAAAARLTAAARGVFCRCEGELMAALGSPANVLEGAPSPQREQSQKPGPLTVTQSGAPLLLQPLLQQASHEILATGKSQAATDELIPELLAPLFLNLRTERQPVVSMSPLSGQSTHPEVEDVVKPLEEKVLVRFAAAITGYCSCASAVWMLHVSKEQVLSRVPTPAIKNRKANSKKTGGRWDAATLQQADTNTETFWTADQCLILPLSCLPSPEAWRGVTSVLTSRLVSAAAGVHQASHVCFTCLARLLHGEELLLPQQNGILLLAGITNGRMARGKNKSKELI</sequence>
<proteinExistence type="predicted"/>
<dbReference type="EMBL" id="KB751155">
    <property type="protein sequence ID" value="EOA93012.1"/>
    <property type="molecule type" value="Genomic_DNA"/>
</dbReference>
<reference evidence="3" key="1">
    <citation type="journal article" date="2013" name="Nat. Genet.">
        <title>The duck genome and transcriptome provide insight into an avian influenza virus reservoir species.</title>
        <authorList>
            <person name="Huang Y."/>
            <person name="Li Y."/>
            <person name="Burt D.W."/>
            <person name="Chen H."/>
            <person name="Zhang Y."/>
            <person name="Qian W."/>
            <person name="Kim H."/>
            <person name="Gan S."/>
            <person name="Zhao Y."/>
            <person name="Li J."/>
            <person name="Yi K."/>
            <person name="Feng H."/>
            <person name="Zhu P."/>
            <person name="Li B."/>
            <person name="Liu Q."/>
            <person name="Fairley S."/>
            <person name="Magor K.E."/>
            <person name="Du Z."/>
            <person name="Hu X."/>
            <person name="Goodman L."/>
            <person name="Tafer H."/>
            <person name="Vignal A."/>
            <person name="Lee T."/>
            <person name="Kim K.W."/>
            <person name="Sheng Z."/>
            <person name="An Y."/>
            <person name="Searle S."/>
            <person name="Herrero J."/>
            <person name="Groenen M.A."/>
            <person name="Crooijmans R.P."/>
            <person name="Faraut T."/>
            <person name="Cai Q."/>
            <person name="Webster R.G."/>
            <person name="Aldridge J.R."/>
            <person name="Warren W.C."/>
            <person name="Bartschat S."/>
            <person name="Kehr S."/>
            <person name="Marz M."/>
            <person name="Stadler P.F."/>
            <person name="Smith J."/>
            <person name="Kraus R.H."/>
            <person name="Zhao Y."/>
            <person name="Ren L."/>
            <person name="Fei J."/>
            <person name="Morisson M."/>
            <person name="Kaiser P."/>
            <person name="Griffin D.K."/>
            <person name="Rao M."/>
            <person name="Pitel F."/>
            <person name="Wang J."/>
            <person name="Li N."/>
        </authorList>
    </citation>
    <scope>NUCLEOTIDE SEQUENCE [LARGE SCALE GENOMIC DNA]</scope>
</reference>